<dbReference type="AlphaFoldDB" id="A9BNM5"/>
<dbReference type="Pfam" id="PF11937">
    <property type="entry name" value="DUF3455"/>
    <property type="match status" value="1"/>
</dbReference>
<evidence type="ECO:0000256" key="1">
    <source>
        <dbReference type="SAM" id="Phobius"/>
    </source>
</evidence>
<feature type="transmembrane region" description="Helical" evidence="1">
    <location>
        <begin position="56"/>
        <end position="76"/>
    </location>
</feature>
<organism evidence="2 3">
    <name type="scientific">Delftia acidovorans (strain DSM 14801 / SPH-1)</name>
    <dbReference type="NCBI Taxonomy" id="398578"/>
    <lineage>
        <taxon>Bacteria</taxon>
        <taxon>Pseudomonadati</taxon>
        <taxon>Pseudomonadota</taxon>
        <taxon>Betaproteobacteria</taxon>
        <taxon>Burkholderiales</taxon>
        <taxon>Comamonadaceae</taxon>
        <taxon>Delftia</taxon>
    </lineage>
</organism>
<dbReference type="PANTHER" id="PTHR35567:SF1">
    <property type="entry name" value="CONSERVED FUNGAL PROTEIN (AFU_ORTHOLOGUE AFUA_1G14230)"/>
    <property type="match status" value="1"/>
</dbReference>
<dbReference type="Proteomes" id="UP000000784">
    <property type="component" value="Chromosome"/>
</dbReference>
<evidence type="ECO:0008006" key="4">
    <source>
        <dbReference type="Google" id="ProtNLM"/>
    </source>
</evidence>
<dbReference type="EMBL" id="CP000884">
    <property type="protein sequence ID" value="ABX37920.1"/>
    <property type="molecule type" value="Genomic_DNA"/>
</dbReference>
<proteinExistence type="predicted"/>
<keyword evidence="1" id="KW-1133">Transmembrane helix</keyword>
<dbReference type="KEGG" id="dac:Daci_5291"/>
<dbReference type="InterPro" id="IPR021851">
    <property type="entry name" value="DUF3455"/>
</dbReference>
<dbReference type="PANTHER" id="PTHR35567">
    <property type="entry name" value="MALATE DEHYDROGENASE (AFU_ORTHOLOGUE AFUA_2G13800)"/>
    <property type="match status" value="1"/>
</dbReference>
<gene>
    <name evidence="2" type="ordered locus">Daci_5291</name>
</gene>
<keyword evidence="1" id="KW-0472">Membrane</keyword>
<evidence type="ECO:0000313" key="2">
    <source>
        <dbReference type="EMBL" id="ABX37920.1"/>
    </source>
</evidence>
<reference evidence="3" key="2">
    <citation type="submission" date="2007-11" db="EMBL/GenBank/DDBJ databases">
        <title>Complete sequence of Delftia acidovorans DSM 14801 / SPH-1.</title>
        <authorList>
            <person name="Copeland A."/>
            <person name="Lucas S."/>
            <person name="Lapidus A."/>
            <person name="Barry K."/>
            <person name="Glavina del Rio T."/>
            <person name="Dalin E."/>
            <person name="Tice H."/>
            <person name="Pitluck S."/>
            <person name="Lowry S."/>
            <person name="Clum A."/>
            <person name="Schmutz J."/>
            <person name="Larimer F."/>
            <person name="Land M."/>
            <person name="Hauser L."/>
            <person name="Kyrpides N."/>
            <person name="Kim E."/>
            <person name="Schleheck D."/>
            <person name="Richardson P."/>
        </authorList>
    </citation>
    <scope>NUCLEOTIDE SEQUENCE [LARGE SCALE GENOMIC DNA]</scope>
    <source>
        <strain evidence="3">DSM 14801 / SPH-1</strain>
    </source>
</reference>
<accession>A9BNM5</accession>
<evidence type="ECO:0000313" key="3">
    <source>
        <dbReference type="Proteomes" id="UP000000784"/>
    </source>
</evidence>
<dbReference type="HOGENOM" id="CLU_101709_0_0_4"/>
<dbReference type="eggNOG" id="ENOG50330AH">
    <property type="taxonomic scope" value="Bacteria"/>
</dbReference>
<dbReference type="STRING" id="398578.Daci_5291"/>
<keyword evidence="3" id="KW-1185">Reference proteome</keyword>
<reference evidence="2 3" key="1">
    <citation type="journal article" date="2004" name="Appl. Environ. Microbiol.">
        <title>Mineralization of individual congeners of linear alkylbenzenesulfonate by defined pairs of heterotrophic bacteria.</title>
        <authorList>
            <person name="Schleheck D."/>
            <person name="Knepper T.P."/>
            <person name="Fischer K."/>
            <person name="Cook A.M."/>
        </authorList>
    </citation>
    <scope>NUCLEOTIDE SEQUENCE [LARGE SCALE GENOMIC DNA]</scope>
    <source>
        <strain evidence="3">DSM 14801 / SPH-1</strain>
    </source>
</reference>
<sequence>MHRLSVSNTQRIANRMRINFFSIQVNPAAALLRIPCVAPRTAVQGDIPQPIDLETFMSYILPLGLATMAALTLGACSSMDMGKSYSQSDLPAAVQVPAGHKVAMETVGIGQITYECRAKKDQAMEQEWAFVGPDARLTDRQGRVIGRYFGPPATWAHQDGSKVTATQVAVAPSGAGNIPMQLVKAEPATGMGAMQGVTYIQRVATRGGVAPAMACNSSTLGQKQVVQYQADYIIWKAA</sequence>
<keyword evidence="1" id="KW-0812">Transmembrane</keyword>
<protein>
    <recommendedName>
        <fullName evidence="4">DUF3455 domain-containing protein</fullName>
    </recommendedName>
</protein>
<name>A9BNM5_DELAS</name>